<dbReference type="PANTHER" id="PTHR12792">
    <property type="entry name" value="EXTRA SPINDLE POLES 1-RELATED"/>
    <property type="match status" value="1"/>
</dbReference>
<evidence type="ECO:0000313" key="7">
    <source>
        <dbReference type="Proteomes" id="UP001187531"/>
    </source>
</evidence>
<keyword evidence="3" id="KW-0378">Hydrolase</keyword>
<keyword evidence="7" id="KW-1185">Reference proteome</keyword>
<dbReference type="GO" id="GO:0006508">
    <property type="term" value="P:proteolysis"/>
    <property type="evidence" value="ECO:0007669"/>
    <property type="project" value="InterPro"/>
</dbReference>
<dbReference type="GO" id="GO:0005634">
    <property type="term" value="C:nucleus"/>
    <property type="evidence" value="ECO:0007669"/>
    <property type="project" value="InterPro"/>
</dbReference>
<comment type="caution">
    <text evidence="6">The sequence shown here is derived from an EMBL/GenBank/DDBJ whole genome shotgun (WGS) entry which is preliminary data.</text>
</comment>
<dbReference type="Pfam" id="PF03568">
    <property type="entry name" value="Separin_C"/>
    <property type="match status" value="1"/>
</dbReference>
<dbReference type="PROSITE" id="PS51700">
    <property type="entry name" value="SEPARIN"/>
    <property type="match status" value="1"/>
</dbReference>
<keyword evidence="4" id="KW-0159">Chromosome partition</keyword>
<dbReference type="AlphaFoldDB" id="A0AA88IP75"/>
<dbReference type="Proteomes" id="UP001187531">
    <property type="component" value="Unassembled WGS sequence"/>
</dbReference>
<evidence type="ECO:0000256" key="4">
    <source>
        <dbReference type="ARBA" id="ARBA00022829"/>
    </source>
</evidence>
<organism evidence="6 7">
    <name type="scientific">Artemia franciscana</name>
    <name type="common">Brine shrimp</name>
    <name type="synonym">Artemia sanfranciscana</name>
    <dbReference type="NCBI Taxonomy" id="6661"/>
    <lineage>
        <taxon>Eukaryota</taxon>
        <taxon>Metazoa</taxon>
        <taxon>Ecdysozoa</taxon>
        <taxon>Arthropoda</taxon>
        <taxon>Crustacea</taxon>
        <taxon>Branchiopoda</taxon>
        <taxon>Anostraca</taxon>
        <taxon>Artemiidae</taxon>
        <taxon>Artemia</taxon>
    </lineage>
</organism>
<dbReference type="EC" id="3.4.22.49" evidence="2"/>
<feature type="non-terminal residue" evidence="6">
    <location>
        <position position="1"/>
    </location>
</feature>
<evidence type="ECO:0000256" key="3">
    <source>
        <dbReference type="ARBA" id="ARBA00022801"/>
    </source>
</evidence>
<proteinExistence type="predicted"/>
<evidence type="ECO:0000256" key="1">
    <source>
        <dbReference type="ARBA" id="ARBA00000451"/>
    </source>
</evidence>
<name>A0AA88IP75_ARTSF</name>
<dbReference type="PANTHER" id="PTHR12792:SF0">
    <property type="entry name" value="SEPARIN"/>
    <property type="match status" value="1"/>
</dbReference>
<accession>A0AA88IP75</accession>
<dbReference type="EMBL" id="JAVRJZ010000003">
    <property type="protein sequence ID" value="KAK2725197.1"/>
    <property type="molecule type" value="Genomic_DNA"/>
</dbReference>
<protein>
    <recommendedName>
        <fullName evidence="2">separase</fullName>
        <ecNumber evidence="2">3.4.22.49</ecNumber>
    </recommendedName>
</protein>
<dbReference type="GO" id="GO:0005737">
    <property type="term" value="C:cytoplasm"/>
    <property type="evidence" value="ECO:0007669"/>
    <property type="project" value="TreeGrafter"/>
</dbReference>
<feature type="domain" description="Peptidase C50" evidence="5">
    <location>
        <begin position="394"/>
        <end position="489"/>
    </location>
</feature>
<evidence type="ECO:0000256" key="2">
    <source>
        <dbReference type="ARBA" id="ARBA00012489"/>
    </source>
</evidence>
<dbReference type="GO" id="GO:0004197">
    <property type="term" value="F:cysteine-type endopeptidase activity"/>
    <property type="evidence" value="ECO:0007669"/>
    <property type="project" value="InterPro"/>
</dbReference>
<gene>
    <name evidence="6" type="ORF">QYM36_001595</name>
</gene>
<comment type="catalytic activity">
    <reaction evidence="1">
        <text>All bonds known to be hydrolyzed by this endopeptidase have arginine in P1 and an acidic residue in P4. P6 is often occupied by an acidic residue or by a hydroxy-amino-acid residue, the phosphorylation of which enhances cleavage.</text>
        <dbReference type="EC" id="3.4.22.49"/>
    </reaction>
</comment>
<dbReference type="GO" id="GO:0051307">
    <property type="term" value="P:meiotic chromosome separation"/>
    <property type="evidence" value="ECO:0007669"/>
    <property type="project" value="TreeGrafter"/>
</dbReference>
<dbReference type="InterPro" id="IPR030397">
    <property type="entry name" value="SEPARIN_core_dom"/>
</dbReference>
<sequence>LNQTRAKLKMTEVQKYKDKNGAFGCDDLIQMTRNSSNKMKFKIASVPFHEIILKHRALKKWQNNEKASAVNLLLNSHDSSIRDRVLHYFRNNVYSSYKSSKDKPKNSDNGFLDYQEDCLKKEIPDIQEILKDIPKEWTIVQITSLPTKAQCFSAFGVQKETPQTPDFIIARYSKLSKEPLFAHITPFKSSPSRDGTIGLMAMLNELIQDHNHANRSFRDDKALYWQKRHEHHKQMQQFIRAMELEYVGSWVYLLLGSLPKDYLPSNFDEAVEDLVKLGMSPDHAEAIVASLPYMSLEDLCTVHPAQLAPVENLKIWLKKYQKIKKVIEKARRDPVILILDKVMQGLPWESLECLKNQSVTRVPSLSILKILLDRHKAERVKTLKLNGKAVGCNPPKAFYVLNPEGDLRKVQERLEGIVKAIWGDNGTINSRPDFETLQMKLETEDLFVYLGHGSGTQYIRGDKIVKKLVRPVVTLFGCSSAKMVYWCSRVDPMGTVIHYLIAGAPCCLGMLWEVTDLDCDRMTVQFWQYWLGNLFPALLDSTPPEFANCFSKISKGETEQDLARCASMAKEIASSYINRCALVVYGLPTESFSS</sequence>
<dbReference type="InterPro" id="IPR005314">
    <property type="entry name" value="Peptidase_C50"/>
</dbReference>
<evidence type="ECO:0000313" key="6">
    <source>
        <dbReference type="EMBL" id="KAK2725197.1"/>
    </source>
</evidence>
<reference evidence="6" key="1">
    <citation type="submission" date="2023-07" db="EMBL/GenBank/DDBJ databases">
        <title>Chromosome-level genome assembly of Artemia franciscana.</title>
        <authorList>
            <person name="Jo E."/>
        </authorList>
    </citation>
    <scope>NUCLEOTIDE SEQUENCE</scope>
    <source>
        <tissue evidence="6">Whole body</tissue>
    </source>
</reference>
<evidence type="ECO:0000259" key="5">
    <source>
        <dbReference type="PROSITE" id="PS51700"/>
    </source>
</evidence>
<dbReference type="GO" id="GO:0072686">
    <property type="term" value="C:mitotic spindle"/>
    <property type="evidence" value="ECO:0007669"/>
    <property type="project" value="TreeGrafter"/>
</dbReference>